<sequence length="325" mass="36652">MYGKSLQQEGVAGNLNHNRSGVSKNGIDGGPSLTSGTQDEIHDPSVHPWGGGGRGWISQGISSCGRGIGTRETCALHTARLSCDTLVDFWSALGEETRRSLLRMKKILSKGSLTGKTDWEEDLEFEILNCCVLVNIRCHDGVKCFSWCLYLRFDSKRFCRDCRRNIIREFKEFKELKRMHREPRCTSWFCAADTAFLYENVQLNFSLFYSPVGTVEGKSVIMEFENVGMSGSARVCCLDLDGLSSCYITLRAWKLDGRCSEISVKAHALKGQQCVHCRLVVGDGYVTITRDVETLAHFFMMMIPWTRMEMRSMENASVPKSMRKS</sequence>
<protein>
    <submittedName>
        <fullName evidence="2">Uncharacterized protein</fullName>
    </submittedName>
</protein>
<feature type="region of interest" description="Disordered" evidence="1">
    <location>
        <begin position="1"/>
        <end position="45"/>
    </location>
</feature>
<keyword evidence="3" id="KW-1185">Reference proteome</keyword>
<dbReference type="EMBL" id="VEPZ02000921">
    <property type="protein sequence ID" value="KAE8711134.1"/>
    <property type="molecule type" value="Genomic_DNA"/>
</dbReference>
<dbReference type="AlphaFoldDB" id="A0A6A3B266"/>
<accession>A0A6A3B266</accession>
<evidence type="ECO:0000313" key="2">
    <source>
        <dbReference type="EMBL" id="KAE8711134.1"/>
    </source>
</evidence>
<reference evidence="2" key="1">
    <citation type="submission" date="2019-09" db="EMBL/GenBank/DDBJ databases">
        <title>Draft genome information of white flower Hibiscus syriacus.</title>
        <authorList>
            <person name="Kim Y.-M."/>
        </authorList>
    </citation>
    <scope>NUCLEOTIDE SEQUENCE [LARGE SCALE GENOMIC DNA]</scope>
    <source>
        <strain evidence="2">YM2019G1</strain>
    </source>
</reference>
<dbReference type="PANTHER" id="PTHR16897:SF2">
    <property type="entry name" value="OS03G0226600 PROTEIN"/>
    <property type="match status" value="1"/>
</dbReference>
<comment type="caution">
    <text evidence="2">The sequence shown here is derived from an EMBL/GenBank/DDBJ whole genome shotgun (WGS) entry which is preliminary data.</text>
</comment>
<dbReference type="Proteomes" id="UP000436088">
    <property type="component" value="Unassembled WGS sequence"/>
</dbReference>
<evidence type="ECO:0000256" key="1">
    <source>
        <dbReference type="SAM" id="MobiDB-lite"/>
    </source>
</evidence>
<name>A0A6A3B266_HIBSY</name>
<dbReference type="PANTHER" id="PTHR16897">
    <property type="entry name" value="OS10G0105400 PROTEIN"/>
    <property type="match status" value="1"/>
</dbReference>
<evidence type="ECO:0000313" key="3">
    <source>
        <dbReference type="Proteomes" id="UP000436088"/>
    </source>
</evidence>
<organism evidence="2 3">
    <name type="scientific">Hibiscus syriacus</name>
    <name type="common">Rose of Sharon</name>
    <dbReference type="NCBI Taxonomy" id="106335"/>
    <lineage>
        <taxon>Eukaryota</taxon>
        <taxon>Viridiplantae</taxon>
        <taxon>Streptophyta</taxon>
        <taxon>Embryophyta</taxon>
        <taxon>Tracheophyta</taxon>
        <taxon>Spermatophyta</taxon>
        <taxon>Magnoliopsida</taxon>
        <taxon>eudicotyledons</taxon>
        <taxon>Gunneridae</taxon>
        <taxon>Pentapetalae</taxon>
        <taxon>rosids</taxon>
        <taxon>malvids</taxon>
        <taxon>Malvales</taxon>
        <taxon>Malvaceae</taxon>
        <taxon>Malvoideae</taxon>
        <taxon>Hibiscus</taxon>
    </lineage>
</organism>
<gene>
    <name evidence="2" type="ORF">F3Y22_tig00110303pilonHSYRG00302</name>
</gene>
<proteinExistence type="predicted"/>